<gene>
    <name evidence="1" type="ORF">TorRG33x02_133720</name>
</gene>
<dbReference type="OrthoDB" id="10275785at2759"/>
<accession>A0A2P5EYX2</accession>
<protein>
    <submittedName>
        <fullName evidence="1">Uncharacterized protein</fullName>
    </submittedName>
</protein>
<name>A0A2P5EYX2_TREOI</name>
<keyword evidence="2" id="KW-1185">Reference proteome</keyword>
<evidence type="ECO:0000313" key="2">
    <source>
        <dbReference type="Proteomes" id="UP000237000"/>
    </source>
</evidence>
<proteinExistence type="predicted"/>
<sequence>MYCRPIFGFHCYVSLTETLLGIDGVELFIWCGFHRGNIKSSYQLAVQKCFRCDAKVKLLAFLGYCFKFCCKNAVSNTSMVLLCWKEKGPWSKCGTYSSVGG</sequence>
<evidence type="ECO:0000313" key="1">
    <source>
        <dbReference type="EMBL" id="PON90734.1"/>
    </source>
</evidence>
<organism evidence="1 2">
    <name type="scientific">Trema orientale</name>
    <name type="common">Charcoal tree</name>
    <name type="synonym">Celtis orientalis</name>
    <dbReference type="NCBI Taxonomy" id="63057"/>
    <lineage>
        <taxon>Eukaryota</taxon>
        <taxon>Viridiplantae</taxon>
        <taxon>Streptophyta</taxon>
        <taxon>Embryophyta</taxon>
        <taxon>Tracheophyta</taxon>
        <taxon>Spermatophyta</taxon>
        <taxon>Magnoliopsida</taxon>
        <taxon>eudicotyledons</taxon>
        <taxon>Gunneridae</taxon>
        <taxon>Pentapetalae</taxon>
        <taxon>rosids</taxon>
        <taxon>fabids</taxon>
        <taxon>Rosales</taxon>
        <taxon>Cannabaceae</taxon>
        <taxon>Trema</taxon>
    </lineage>
</organism>
<dbReference type="InParanoid" id="A0A2P5EYX2"/>
<comment type="caution">
    <text evidence="1">The sequence shown here is derived from an EMBL/GenBank/DDBJ whole genome shotgun (WGS) entry which is preliminary data.</text>
</comment>
<reference evidence="2" key="1">
    <citation type="submission" date="2016-06" db="EMBL/GenBank/DDBJ databases">
        <title>Parallel loss of symbiosis genes in relatives of nitrogen-fixing non-legume Parasponia.</title>
        <authorList>
            <person name="Van Velzen R."/>
            <person name="Holmer R."/>
            <person name="Bu F."/>
            <person name="Rutten L."/>
            <person name="Van Zeijl A."/>
            <person name="Liu W."/>
            <person name="Santuari L."/>
            <person name="Cao Q."/>
            <person name="Sharma T."/>
            <person name="Shen D."/>
            <person name="Roswanjaya Y."/>
            <person name="Wardhani T."/>
            <person name="Kalhor M.S."/>
            <person name="Jansen J."/>
            <person name="Van den Hoogen J."/>
            <person name="Gungor B."/>
            <person name="Hartog M."/>
            <person name="Hontelez J."/>
            <person name="Verver J."/>
            <person name="Yang W.-C."/>
            <person name="Schijlen E."/>
            <person name="Repin R."/>
            <person name="Schilthuizen M."/>
            <person name="Schranz E."/>
            <person name="Heidstra R."/>
            <person name="Miyata K."/>
            <person name="Fedorova E."/>
            <person name="Kohlen W."/>
            <person name="Bisseling T."/>
            <person name="Smit S."/>
            <person name="Geurts R."/>
        </authorList>
    </citation>
    <scope>NUCLEOTIDE SEQUENCE [LARGE SCALE GENOMIC DNA]</scope>
    <source>
        <strain evidence="2">cv. RG33-2</strain>
    </source>
</reference>
<dbReference type="EMBL" id="JXTC01000080">
    <property type="protein sequence ID" value="PON90734.1"/>
    <property type="molecule type" value="Genomic_DNA"/>
</dbReference>
<dbReference type="Proteomes" id="UP000237000">
    <property type="component" value="Unassembled WGS sequence"/>
</dbReference>
<dbReference type="AlphaFoldDB" id="A0A2P5EYX2"/>